<evidence type="ECO:0000313" key="2">
    <source>
        <dbReference type="Proteomes" id="UP000887564"/>
    </source>
</evidence>
<proteinExistence type="predicted"/>
<accession>A0A914RZK0</accession>
<evidence type="ECO:0000313" key="3">
    <source>
        <dbReference type="WBParaSite" id="PEQ_0000748001-mRNA-1"/>
    </source>
</evidence>
<name>A0A914RZK0_PAREQ</name>
<evidence type="ECO:0000256" key="1">
    <source>
        <dbReference type="SAM" id="SignalP"/>
    </source>
</evidence>
<sequence>MSLSCSLEMLICSYVLTMAGASKIPWLRKGNVAQMRFKIGIGLEESTLKHTAITLCIAYLFHSTGEVTACNFGE</sequence>
<keyword evidence="2" id="KW-1185">Reference proteome</keyword>
<dbReference type="Proteomes" id="UP000887564">
    <property type="component" value="Unplaced"/>
</dbReference>
<protein>
    <submittedName>
        <fullName evidence="3">Secreted protein</fullName>
    </submittedName>
</protein>
<reference evidence="3" key="1">
    <citation type="submission" date="2022-11" db="UniProtKB">
        <authorList>
            <consortium name="WormBaseParasite"/>
        </authorList>
    </citation>
    <scope>IDENTIFICATION</scope>
</reference>
<feature type="chain" id="PRO_5037433189" evidence="1">
    <location>
        <begin position="22"/>
        <end position="74"/>
    </location>
</feature>
<keyword evidence="1" id="KW-0732">Signal</keyword>
<organism evidence="2 3">
    <name type="scientific">Parascaris equorum</name>
    <name type="common">Equine roundworm</name>
    <dbReference type="NCBI Taxonomy" id="6256"/>
    <lineage>
        <taxon>Eukaryota</taxon>
        <taxon>Metazoa</taxon>
        <taxon>Ecdysozoa</taxon>
        <taxon>Nematoda</taxon>
        <taxon>Chromadorea</taxon>
        <taxon>Rhabditida</taxon>
        <taxon>Spirurina</taxon>
        <taxon>Ascaridomorpha</taxon>
        <taxon>Ascaridoidea</taxon>
        <taxon>Ascarididae</taxon>
        <taxon>Parascaris</taxon>
    </lineage>
</organism>
<dbReference type="WBParaSite" id="PEQ_0000748001-mRNA-1">
    <property type="protein sequence ID" value="PEQ_0000748001-mRNA-1"/>
    <property type="gene ID" value="PEQ_0000748001"/>
</dbReference>
<dbReference type="AlphaFoldDB" id="A0A914RZK0"/>
<feature type="signal peptide" evidence="1">
    <location>
        <begin position="1"/>
        <end position="21"/>
    </location>
</feature>